<dbReference type="InterPro" id="IPR000223">
    <property type="entry name" value="Pept_S26A_signal_pept_1"/>
</dbReference>
<keyword evidence="10" id="KW-1185">Reference proteome</keyword>
<evidence type="ECO:0000256" key="1">
    <source>
        <dbReference type="ARBA" id="ARBA00000677"/>
    </source>
</evidence>
<comment type="catalytic activity">
    <reaction evidence="1 6">
        <text>Cleavage of hydrophobic, N-terminal signal or leader sequences from secreted and periplasmic proteins.</text>
        <dbReference type="EC" id="3.4.21.89"/>
    </reaction>
</comment>
<keyword evidence="6" id="KW-0645">Protease</keyword>
<dbReference type="NCBIfam" id="TIGR02227">
    <property type="entry name" value="sigpep_I_bact"/>
    <property type="match status" value="1"/>
</dbReference>
<evidence type="ECO:0000256" key="6">
    <source>
        <dbReference type="RuleBase" id="RU362042"/>
    </source>
</evidence>
<feature type="region of interest" description="Disordered" evidence="7">
    <location>
        <begin position="1"/>
        <end position="28"/>
    </location>
</feature>
<dbReference type="EMBL" id="JBHMDG010000014">
    <property type="protein sequence ID" value="MFB9313856.1"/>
    <property type="molecule type" value="Genomic_DNA"/>
</dbReference>
<dbReference type="EC" id="3.4.21.89" evidence="4 6"/>
<evidence type="ECO:0000256" key="5">
    <source>
        <dbReference type="ARBA" id="ARBA00022801"/>
    </source>
</evidence>
<sequence length="265" mass="27787">MTPDDDVPLAPAGQGDESSVADDAESAGGDGHAVRRRLPIWQELLLLVAAAVVLAIVAKALFVQAFYIPSDSMEPGLVKDDRILVQKVSSWFGGSPHRGDVIVFRDPGGWAEDSDDPGPLQGVLSAIGLYPEGGHLVKRVVGVAGDVITCCDEQGRILVNGTPVDEEGFVASRPAGITCDGPMIGCDWSAGPVPDGKLFVMGDNRSNSADSTVHLCLPDDVDCARDPYVDVDLVVGTVFAVAWPLSHLRHVGGSDELRDAPSAGR</sequence>
<dbReference type="Proteomes" id="UP001589750">
    <property type="component" value="Unassembled WGS sequence"/>
</dbReference>
<comment type="subcellular location">
    <subcellularLocation>
        <location evidence="2">Cell membrane</location>
        <topology evidence="2">Single-pass type II membrane protein</topology>
    </subcellularLocation>
    <subcellularLocation>
        <location evidence="6">Membrane</location>
        <topology evidence="6">Single-pass type II membrane protein</topology>
    </subcellularLocation>
</comment>
<comment type="similarity">
    <text evidence="3 6">Belongs to the peptidase S26 family.</text>
</comment>
<proteinExistence type="inferred from homology"/>
<dbReference type="Gene3D" id="2.10.109.10">
    <property type="entry name" value="Umud Fragment, subunit A"/>
    <property type="match status" value="1"/>
</dbReference>
<keyword evidence="6" id="KW-1133">Transmembrane helix</keyword>
<reference evidence="9 10" key="1">
    <citation type="submission" date="2024-09" db="EMBL/GenBank/DDBJ databases">
        <authorList>
            <person name="Sun Q."/>
            <person name="Mori K."/>
        </authorList>
    </citation>
    <scope>NUCLEOTIDE SEQUENCE [LARGE SCALE GENOMIC DNA]</scope>
    <source>
        <strain evidence="9 10">JCM 9626</strain>
    </source>
</reference>
<dbReference type="GO" id="GO:0009003">
    <property type="term" value="F:signal peptidase activity"/>
    <property type="evidence" value="ECO:0007669"/>
    <property type="project" value="UniProtKB-EC"/>
</dbReference>
<dbReference type="SUPFAM" id="SSF51306">
    <property type="entry name" value="LexA/Signal peptidase"/>
    <property type="match status" value="1"/>
</dbReference>
<dbReference type="InterPro" id="IPR019758">
    <property type="entry name" value="Pept_S26A_signal_pept_1_CS"/>
</dbReference>
<protein>
    <recommendedName>
        <fullName evidence="4 6">Signal peptidase I</fullName>
        <ecNumber evidence="4 6">3.4.21.89</ecNumber>
    </recommendedName>
</protein>
<dbReference type="PANTHER" id="PTHR43390:SF1">
    <property type="entry name" value="CHLOROPLAST PROCESSING PEPTIDASE"/>
    <property type="match status" value="1"/>
</dbReference>
<dbReference type="Pfam" id="PF10502">
    <property type="entry name" value="Peptidase_S26"/>
    <property type="match status" value="1"/>
</dbReference>
<comment type="caution">
    <text evidence="9">The sequence shown here is derived from an EMBL/GenBank/DDBJ whole genome shotgun (WGS) entry which is preliminary data.</text>
</comment>
<feature type="domain" description="Peptidase S26" evidence="8">
    <location>
        <begin position="42"/>
        <end position="243"/>
    </location>
</feature>
<dbReference type="CDD" id="cd06530">
    <property type="entry name" value="S26_SPase_I"/>
    <property type="match status" value="1"/>
</dbReference>
<evidence type="ECO:0000256" key="7">
    <source>
        <dbReference type="SAM" id="MobiDB-lite"/>
    </source>
</evidence>
<evidence type="ECO:0000256" key="4">
    <source>
        <dbReference type="ARBA" id="ARBA00013208"/>
    </source>
</evidence>
<keyword evidence="6" id="KW-0812">Transmembrane</keyword>
<evidence type="ECO:0000256" key="3">
    <source>
        <dbReference type="ARBA" id="ARBA00009370"/>
    </source>
</evidence>
<name>A0ABV5KAU9_9ACTN</name>
<dbReference type="PANTHER" id="PTHR43390">
    <property type="entry name" value="SIGNAL PEPTIDASE I"/>
    <property type="match status" value="1"/>
</dbReference>
<keyword evidence="6" id="KW-0472">Membrane</keyword>
<dbReference type="InterPro" id="IPR036286">
    <property type="entry name" value="LexA/Signal_pep-like_sf"/>
</dbReference>
<accession>A0ABV5KAU9</accession>
<dbReference type="PROSITE" id="PS00761">
    <property type="entry name" value="SPASE_I_3"/>
    <property type="match status" value="1"/>
</dbReference>
<dbReference type="PRINTS" id="PR00727">
    <property type="entry name" value="LEADERPTASE"/>
</dbReference>
<organism evidence="9 10">
    <name type="scientific">Nocardioides plantarum</name>
    <dbReference type="NCBI Taxonomy" id="29299"/>
    <lineage>
        <taxon>Bacteria</taxon>
        <taxon>Bacillati</taxon>
        <taxon>Actinomycetota</taxon>
        <taxon>Actinomycetes</taxon>
        <taxon>Propionibacteriales</taxon>
        <taxon>Nocardioidaceae</taxon>
        <taxon>Nocardioides</taxon>
    </lineage>
</organism>
<dbReference type="RefSeq" id="WP_246084164.1">
    <property type="nucleotide sequence ID" value="NZ_JBHMDG010000014.1"/>
</dbReference>
<evidence type="ECO:0000313" key="9">
    <source>
        <dbReference type="EMBL" id="MFB9313856.1"/>
    </source>
</evidence>
<evidence type="ECO:0000259" key="8">
    <source>
        <dbReference type="Pfam" id="PF10502"/>
    </source>
</evidence>
<gene>
    <name evidence="9" type="primary">lepB</name>
    <name evidence="9" type="ORF">ACFFRI_12450</name>
</gene>
<feature type="transmembrane region" description="Helical" evidence="6">
    <location>
        <begin position="44"/>
        <end position="67"/>
    </location>
</feature>
<keyword evidence="5 6" id="KW-0378">Hydrolase</keyword>
<evidence type="ECO:0000256" key="2">
    <source>
        <dbReference type="ARBA" id="ARBA00004401"/>
    </source>
</evidence>
<dbReference type="InterPro" id="IPR019533">
    <property type="entry name" value="Peptidase_S26"/>
</dbReference>
<evidence type="ECO:0000313" key="10">
    <source>
        <dbReference type="Proteomes" id="UP001589750"/>
    </source>
</evidence>